<dbReference type="Proteomes" id="UP000463915">
    <property type="component" value="Segment"/>
</dbReference>
<organism evidence="1 2">
    <name type="scientific">Mycobacterium phage Onyinye</name>
    <dbReference type="NCBI Taxonomy" id="2686235"/>
    <lineage>
        <taxon>Viruses</taxon>
        <taxon>Duplodnaviria</taxon>
        <taxon>Heunggongvirae</taxon>
        <taxon>Uroviricota</taxon>
        <taxon>Caudoviricetes</taxon>
        <taxon>Onyinyevirus</taxon>
        <taxon>Onyinyevirus onyinye</taxon>
    </lineage>
</organism>
<protein>
    <submittedName>
        <fullName evidence="1">Helix-turn-helix DNA binding protein</fullName>
    </submittedName>
</protein>
<reference evidence="1 2" key="1">
    <citation type="submission" date="2019-12" db="EMBL/GenBank/DDBJ databases">
        <authorList>
            <person name="Ayuk M.A."/>
            <person name="Robinson C.J."/>
            <person name="Anderson W.A."/>
            <person name="Ullah H."/>
            <person name="Gugssa A."/>
            <person name="Somiranjan G."/>
            <person name="Allen A."/>
            <person name="Lourds M.F."/>
            <person name="Quagraine B.K."/>
            <person name="Smith M."/>
            <person name="Moore M."/>
            <person name="Oliver J."/>
            <person name="Irabor E."/>
            <person name="Roy S.D."/>
            <person name="Bassey G."/>
            <person name="Louis B.N."/>
            <person name="Adu D."/>
            <person name="Akhimien C.E."/>
            <person name="Annor K."/>
            <person name="Archibald A."/>
            <person name="Ashagre K.C."/>
            <person name="Baity M.R."/>
            <person name="Barnes K.J."/>
            <person name="Barrios L.E."/>
            <person name="Black A.C."/>
            <person name="Bowen'Kauth M.S."/>
            <person name="Bowman K.N."/>
            <person name="Breaux D.L."/>
            <person name="Brooks J.A."/>
            <person name="Bwayili H.A."/>
            <person name="Caine T."/>
            <person name="Williams A.Y."/>
            <person name="Norris L.J."/>
            <person name="Nwozo E.O."/>
            <person name="Prosper P.L."/>
            <person name="Rankin N.A."/>
            <person name="Richardson K.M."/>
            <person name="Robinson D.M."/>
            <person name="Salters D.J."/>
            <person name="Savage M.A."/>
            <person name="Solomon S.M."/>
            <person name="Williams L.R."/>
            <person name="Curtis N."/>
            <person name="Garlena R.A."/>
            <person name="Russell D.A."/>
            <person name="Pope W.H."/>
            <person name="Jacobs-Sera D."/>
            <person name="Hatfull G.F."/>
        </authorList>
    </citation>
    <scope>NUCLEOTIDE SEQUENCE [LARGE SCALE GENOMIC DNA]</scope>
</reference>
<evidence type="ECO:0000313" key="2">
    <source>
        <dbReference type="Proteomes" id="UP000463915"/>
    </source>
</evidence>
<proteinExistence type="predicted"/>
<dbReference type="RefSeq" id="YP_010649318.1">
    <property type="nucleotide sequence ID" value="NC_070765.1"/>
</dbReference>
<gene>
    <name evidence="1" type="primary">69</name>
    <name evidence="1" type="ORF">SEA_ONYINYE_69</name>
</gene>
<dbReference type="GeneID" id="77924865"/>
<dbReference type="KEGG" id="vg:77924865"/>
<keyword evidence="2" id="KW-1185">Reference proteome</keyword>
<accession>A0A6B9LI15</accession>
<evidence type="ECO:0000313" key="1">
    <source>
        <dbReference type="EMBL" id="QHB37474.1"/>
    </source>
</evidence>
<dbReference type="EMBL" id="MN813687">
    <property type="protein sequence ID" value="QHB37474.1"/>
    <property type="molecule type" value="Genomic_DNA"/>
</dbReference>
<name>A0A6B9LI15_9CAUD</name>
<sequence length="66" mass="7600">MTAANSRFEGLTASHVRDIYRNKAGRTIRQMAIHYGVSEQTIREARRYQARRVNPSRRGRIALVNA</sequence>